<evidence type="ECO:0000256" key="1">
    <source>
        <dbReference type="ARBA" id="ARBA00002274"/>
    </source>
</evidence>
<dbReference type="UniPathway" id="UPA00359">
    <property type="reaction ID" value="UER00482"/>
</dbReference>
<comment type="caution">
    <text evidence="15">The sequence shown here is derived from an EMBL/GenBank/DDBJ whole genome shotgun (WGS) entry which is preliminary data.</text>
</comment>
<evidence type="ECO:0000313" key="15">
    <source>
        <dbReference type="EMBL" id="RAK01536.1"/>
    </source>
</evidence>
<organism evidence="15 17">
    <name type="scientific">Aliidiomarina maris</name>
    <dbReference type="NCBI Taxonomy" id="531312"/>
    <lineage>
        <taxon>Bacteria</taxon>
        <taxon>Pseudomonadati</taxon>
        <taxon>Pseudomonadota</taxon>
        <taxon>Gammaproteobacteria</taxon>
        <taxon>Alteromonadales</taxon>
        <taxon>Idiomarinaceae</taxon>
        <taxon>Aliidiomarina</taxon>
    </lineage>
</organism>
<comment type="catalytic activity">
    <reaction evidence="13">
        <text>a lipid A disaccharide + ATP = a lipid IVA + ADP + H(+)</text>
        <dbReference type="Rhea" id="RHEA:67840"/>
        <dbReference type="ChEBI" id="CHEBI:15378"/>
        <dbReference type="ChEBI" id="CHEBI:30616"/>
        <dbReference type="ChEBI" id="CHEBI:176343"/>
        <dbReference type="ChEBI" id="CHEBI:176425"/>
        <dbReference type="ChEBI" id="CHEBI:456216"/>
        <dbReference type="EC" id="2.7.1.130"/>
    </reaction>
</comment>
<dbReference type="Pfam" id="PF02606">
    <property type="entry name" value="LpxK"/>
    <property type="match status" value="1"/>
</dbReference>
<keyword evidence="14" id="KW-0812">Transmembrane</keyword>
<dbReference type="InterPro" id="IPR027417">
    <property type="entry name" value="P-loop_NTPase"/>
</dbReference>
<evidence type="ECO:0000256" key="12">
    <source>
        <dbReference type="ARBA" id="ARBA00029757"/>
    </source>
</evidence>
<keyword evidence="8 13" id="KW-0547">Nucleotide-binding</keyword>
<dbReference type="RefSeq" id="WP_111568026.1">
    <property type="nucleotide sequence ID" value="NZ_PIPK01000001.1"/>
</dbReference>
<keyword evidence="14" id="KW-1133">Transmembrane helix</keyword>
<keyword evidence="7 13" id="KW-0808">Transferase</keyword>
<evidence type="ECO:0000313" key="17">
    <source>
        <dbReference type="Proteomes" id="UP000249203"/>
    </source>
</evidence>
<feature type="transmembrane region" description="Helical" evidence="14">
    <location>
        <begin position="20"/>
        <end position="41"/>
    </location>
</feature>
<accession>A0A327XBC7</accession>
<dbReference type="GO" id="GO:0005524">
    <property type="term" value="F:ATP binding"/>
    <property type="evidence" value="ECO:0007669"/>
    <property type="project" value="UniProtKB-UniRule"/>
</dbReference>
<evidence type="ECO:0000256" key="5">
    <source>
        <dbReference type="ARBA" id="ARBA00022516"/>
    </source>
</evidence>
<dbReference type="HAMAP" id="MF_00409">
    <property type="entry name" value="LpxK"/>
    <property type="match status" value="1"/>
</dbReference>
<dbReference type="PANTHER" id="PTHR42724">
    <property type="entry name" value="TETRAACYLDISACCHARIDE 4'-KINASE"/>
    <property type="match status" value="1"/>
</dbReference>
<evidence type="ECO:0000256" key="7">
    <source>
        <dbReference type="ARBA" id="ARBA00022679"/>
    </source>
</evidence>
<evidence type="ECO:0000256" key="11">
    <source>
        <dbReference type="ARBA" id="ARBA00023098"/>
    </source>
</evidence>
<keyword evidence="18" id="KW-1185">Reference proteome</keyword>
<dbReference type="SUPFAM" id="SSF52540">
    <property type="entry name" value="P-loop containing nucleoside triphosphate hydrolases"/>
    <property type="match status" value="1"/>
</dbReference>
<evidence type="ECO:0000256" key="13">
    <source>
        <dbReference type="HAMAP-Rule" id="MF_00409"/>
    </source>
</evidence>
<dbReference type="EC" id="2.7.1.130" evidence="3 13"/>
<evidence type="ECO:0000256" key="2">
    <source>
        <dbReference type="ARBA" id="ARBA00004870"/>
    </source>
</evidence>
<evidence type="ECO:0000256" key="8">
    <source>
        <dbReference type="ARBA" id="ARBA00022741"/>
    </source>
</evidence>
<keyword evidence="5 13" id="KW-0444">Lipid biosynthesis</keyword>
<dbReference type="GO" id="GO:0009029">
    <property type="term" value="F:lipid-A 4'-kinase activity"/>
    <property type="evidence" value="ECO:0007669"/>
    <property type="project" value="UniProtKB-UniRule"/>
</dbReference>
<evidence type="ECO:0000256" key="3">
    <source>
        <dbReference type="ARBA" id="ARBA00012071"/>
    </source>
</evidence>
<keyword evidence="6 13" id="KW-0441">Lipid A biosynthesis</keyword>
<dbReference type="EMBL" id="PIPK01000001">
    <property type="protein sequence ID" value="RUO28371.1"/>
    <property type="molecule type" value="Genomic_DNA"/>
</dbReference>
<dbReference type="AlphaFoldDB" id="A0A327XBC7"/>
<dbReference type="OrthoDB" id="9766423at2"/>
<evidence type="ECO:0000256" key="4">
    <source>
        <dbReference type="ARBA" id="ARBA00016436"/>
    </source>
</evidence>
<feature type="binding site" evidence="13">
    <location>
        <begin position="63"/>
        <end position="70"/>
    </location>
    <ligand>
        <name>ATP</name>
        <dbReference type="ChEBI" id="CHEBI:30616"/>
    </ligand>
</feature>
<evidence type="ECO:0000256" key="14">
    <source>
        <dbReference type="SAM" id="Phobius"/>
    </source>
</evidence>
<evidence type="ECO:0000256" key="10">
    <source>
        <dbReference type="ARBA" id="ARBA00022840"/>
    </source>
</evidence>
<evidence type="ECO:0000256" key="9">
    <source>
        <dbReference type="ARBA" id="ARBA00022777"/>
    </source>
</evidence>
<dbReference type="EMBL" id="QLMD01000001">
    <property type="protein sequence ID" value="RAK01536.1"/>
    <property type="molecule type" value="Genomic_DNA"/>
</dbReference>
<dbReference type="GO" id="GO:0009245">
    <property type="term" value="P:lipid A biosynthetic process"/>
    <property type="evidence" value="ECO:0007669"/>
    <property type="project" value="UniProtKB-UniRule"/>
</dbReference>
<comment type="function">
    <text evidence="1 13">Transfers the gamma-phosphate of ATP to the 4'-position of a tetraacyldisaccharide 1-phosphate intermediate (termed DS-1-P) to form tetraacyldisaccharide 1,4'-bis-phosphate (lipid IVA).</text>
</comment>
<dbReference type="InterPro" id="IPR003758">
    <property type="entry name" value="LpxK"/>
</dbReference>
<proteinExistence type="inferred from homology"/>
<sequence length="349" mass="39222">MAQLSNRVNRWWYRRYLHPMGWLLLPLNWLFVCFSGLRRLAFWLRLKRVYRAPVPVIVVGNISVGGTGKTPLTLALVDILQRQGLRPGIVSRGYGGQGPFPQMVSEHSDPSQVGDEPLMLHTVSQVPVCVSPKRALAAQHLLAHSDCNVIISDDGLQHYALARDIECVVVDQSRGLGNGWRLPCGPLREPAKRLRKADYVVLNGYTKANATAGRPVPDKYLGTKQVAMQIAAQGWRRVSNSEPIETPDGESVIAVAGIGNPARFFDLLEAEQLHITETRVFDDHHAYVAADFFDVSNLYPIVMTEKDAVKCRPFARPHWYYLKVGANLPNDFEQQITQQVQELMHDNQR</sequence>
<evidence type="ECO:0000256" key="6">
    <source>
        <dbReference type="ARBA" id="ARBA00022556"/>
    </source>
</evidence>
<keyword evidence="9 13" id="KW-0418">Kinase</keyword>
<keyword evidence="10 13" id="KW-0067">ATP-binding</keyword>
<reference evidence="15 17" key="2">
    <citation type="submission" date="2018-06" db="EMBL/GenBank/DDBJ databases">
        <title>Genomic Encyclopedia of Type Strains, Phase III (KMG-III): the genomes of soil and plant-associated and newly described type strains.</title>
        <authorList>
            <person name="Whitman W."/>
        </authorList>
    </citation>
    <scope>NUCLEOTIDE SEQUENCE [LARGE SCALE GENOMIC DNA]</scope>
    <source>
        <strain evidence="15 17">CGMCC 1.15366</strain>
    </source>
</reference>
<name>A0A327XBC7_9GAMM</name>
<dbReference type="PANTHER" id="PTHR42724:SF1">
    <property type="entry name" value="TETRAACYLDISACCHARIDE 4'-KINASE, MITOCHONDRIAL-RELATED"/>
    <property type="match status" value="1"/>
</dbReference>
<gene>
    <name evidence="13" type="primary">lpxK</name>
    <name evidence="15" type="ORF">B0I24_101159</name>
    <name evidence="16" type="ORF">CWE07_00770</name>
</gene>
<evidence type="ECO:0000313" key="18">
    <source>
        <dbReference type="Proteomes" id="UP000287865"/>
    </source>
</evidence>
<evidence type="ECO:0000313" key="16">
    <source>
        <dbReference type="EMBL" id="RUO28371.1"/>
    </source>
</evidence>
<comment type="pathway">
    <text evidence="2 13">Glycolipid biosynthesis; lipid IV(A) biosynthesis; lipid IV(A) from (3R)-3-hydroxytetradecanoyl-[acyl-carrier-protein] and UDP-N-acetyl-alpha-D-glucosamine: step 6/6.</text>
</comment>
<dbReference type="NCBIfam" id="TIGR00682">
    <property type="entry name" value="lpxK"/>
    <property type="match status" value="1"/>
</dbReference>
<dbReference type="GO" id="GO:0009244">
    <property type="term" value="P:lipopolysaccharide core region biosynthetic process"/>
    <property type="evidence" value="ECO:0007669"/>
    <property type="project" value="TreeGrafter"/>
</dbReference>
<reference evidence="16 18" key="1">
    <citation type="journal article" date="2018" name="Front. Microbiol.">
        <title>Genome-Based Analysis Reveals the Taxonomy and Diversity of the Family Idiomarinaceae.</title>
        <authorList>
            <person name="Liu Y."/>
            <person name="Lai Q."/>
            <person name="Shao Z."/>
        </authorList>
    </citation>
    <scope>NUCLEOTIDE SEQUENCE [LARGE SCALE GENOMIC DNA]</scope>
    <source>
        <strain evidence="16 18">CF12-14</strain>
    </source>
</reference>
<dbReference type="Proteomes" id="UP000249203">
    <property type="component" value="Unassembled WGS sequence"/>
</dbReference>
<keyword evidence="11 13" id="KW-0443">Lipid metabolism</keyword>
<dbReference type="GO" id="GO:0005886">
    <property type="term" value="C:plasma membrane"/>
    <property type="evidence" value="ECO:0007669"/>
    <property type="project" value="TreeGrafter"/>
</dbReference>
<protein>
    <recommendedName>
        <fullName evidence="4 13">Tetraacyldisaccharide 4'-kinase</fullName>
        <ecNumber evidence="3 13">2.7.1.130</ecNumber>
    </recommendedName>
    <alternativeName>
        <fullName evidence="12 13">Lipid A 4'-kinase</fullName>
    </alternativeName>
</protein>
<keyword evidence="14" id="KW-0472">Membrane</keyword>
<dbReference type="Proteomes" id="UP000287865">
    <property type="component" value="Unassembled WGS sequence"/>
</dbReference>
<comment type="similarity">
    <text evidence="13">Belongs to the LpxK family.</text>
</comment>